<keyword evidence="2" id="KW-1185">Reference proteome</keyword>
<evidence type="ECO:0000313" key="2">
    <source>
        <dbReference type="Proteomes" id="UP000649573"/>
    </source>
</evidence>
<accession>A0ABQ2V3J9</accession>
<comment type="caution">
    <text evidence="1">The sequence shown here is derived from an EMBL/GenBank/DDBJ whole genome shotgun (WGS) entry which is preliminary data.</text>
</comment>
<proteinExistence type="predicted"/>
<reference evidence="2" key="1">
    <citation type="journal article" date="2019" name="Int. J. Syst. Evol. Microbiol.">
        <title>The Global Catalogue of Microorganisms (GCM) 10K type strain sequencing project: providing services to taxonomists for standard genome sequencing and annotation.</title>
        <authorList>
            <consortium name="The Broad Institute Genomics Platform"/>
            <consortium name="The Broad Institute Genome Sequencing Center for Infectious Disease"/>
            <person name="Wu L."/>
            <person name="Ma J."/>
        </authorList>
    </citation>
    <scope>NUCLEOTIDE SEQUENCE [LARGE SCALE GENOMIC DNA]</scope>
    <source>
        <strain evidence="2">JCM 3296</strain>
    </source>
</reference>
<organism evidence="1 2">
    <name type="scientific">Lentzea flava</name>
    <dbReference type="NCBI Taxonomy" id="103732"/>
    <lineage>
        <taxon>Bacteria</taxon>
        <taxon>Bacillati</taxon>
        <taxon>Actinomycetota</taxon>
        <taxon>Actinomycetes</taxon>
        <taxon>Pseudonocardiales</taxon>
        <taxon>Pseudonocardiaceae</taxon>
        <taxon>Lentzea</taxon>
    </lineage>
</organism>
<name>A0ABQ2V3J9_9PSEU</name>
<protein>
    <submittedName>
        <fullName evidence="1">Uncharacterized protein</fullName>
    </submittedName>
</protein>
<evidence type="ECO:0000313" key="1">
    <source>
        <dbReference type="EMBL" id="GGU67304.1"/>
    </source>
</evidence>
<dbReference type="Proteomes" id="UP000649573">
    <property type="component" value="Unassembled WGS sequence"/>
</dbReference>
<sequence>MRVLCEAAMPLLGSDGLPFRSHQGEERLGGGHVCHGQQLEPRLGLIGVQHVVHDAPVPFHDVTRGEWGWNDAVHRDQVSQPAEPLLLRFNALGDGSERAEVIADLVLNDLFAARIEQPPVQAATAQTELLDRRDVVVNSPTRALGVVLAGHMTDPLHSDLEVRHVRARGPDDRDGERRNGLGQLRPHLLQGAVGVRGDEHTLALREKMRQQGGDGVSLARSRRTLHKHLRLRVDLGEDAQLAVVDRQRQEGLGVEVDQGAGLG</sequence>
<dbReference type="EMBL" id="BMRE01000042">
    <property type="protein sequence ID" value="GGU67304.1"/>
    <property type="molecule type" value="Genomic_DNA"/>
</dbReference>
<gene>
    <name evidence="1" type="ORF">GCM10010178_68900</name>
</gene>